<evidence type="ECO:0000313" key="1">
    <source>
        <dbReference type="EMBL" id="KUG14199.1"/>
    </source>
</evidence>
<gene>
    <name evidence="1" type="ORF">ASZ90_016164</name>
</gene>
<sequence length="76" mass="8397">MSSRARGDAASLLVCPDWKNQVHLPGTNLFLFFFRGTNTLNIGYIHGTLRPCNTATRAVCPVHILRGVSRKTIQEG</sequence>
<dbReference type="EMBL" id="LNQE01001689">
    <property type="protein sequence ID" value="KUG14199.1"/>
    <property type="molecule type" value="Genomic_DNA"/>
</dbReference>
<protein>
    <submittedName>
        <fullName evidence="1">Uncharacterized protein</fullName>
    </submittedName>
</protein>
<name>A0A0W8F003_9ZZZZ</name>
<accession>A0A0W8F003</accession>
<proteinExistence type="predicted"/>
<dbReference type="AlphaFoldDB" id="A0A0W8F003"/>
<comment type="caution">
    <text evidence="1">The sequence shown here is derived from an EMBL/GenBank/DDBJ whole genome shotgun (WGS) entry which is preliminary data.</text>
</comment>
<reference evidence="1" key="1">
    <citation type="journal article" date="2015" name="Proc. Natl. Acad. Sci. U.S.A.">
        <title>Networks of energetic and metabolic interactions define dynamics in microbial communities.</title>
        <authorList>
            <person name="Embree M."/>
            <person name="Liu J.K."/>
            <person name="Al-Bassam M.M."/>
            <person name="Zengler K."/>
        </authorList>
    </citation>
    <scope>NUCLEOTIDE SEQUENCE</scope>
</reference>
<organism evidence="1">
    <name type="scientific">hydrocarbon metagenome</name>
    <dbReference type="NCBI Taxonomy" id="938273"/>
    <lineage>
        <taxon>unclassified sequences</taxon>
        <taxon>metagenomes</taxon>
        <taxon>ecological metagenomes</taxon>
    </lineage>
</organism>